<protein>
    <submittedName>
        <fullName evidence="4">OST-HTH/LOTUS domain protein</fullName>
    </submittedName>
</protein>
<evidence type="ECO:0000313" key="5">
    <source>
        <dbReference type="Proteomes" id="UP000326725"/>
    </source>
</evidence>
<sequence>MGCNAWNHPPGCRCGWGGDGHKGKSPGGWQGGGYAIGRMNHSLTTYSDTETDNRATTCPKCGSNVFFIRHNGGSVWLDPPLSPPWYKHPCFDYETAGEERRALFKSGNGNQKYRSQSTKLFVVDSCRFSQEFLTTNVKGGFEDGGIYSITLKGDARRFAGILCFTDTSTKEIWPVNDSELKMIFQGRMAKIDGARYIEERRASLRKESDGVRKKYAVKKKEIEQKESYACKLCKSVFDAQKKYRKHLRKAHNVIEISFYGHVTGFLICDQNDLGDAEGTYSNKNEKDEENHPKAEFREIDEVRFLITSSINAKTDDEGWAKLGSVGSLVYQKDPLFKPKNYGFKKLSGLIKSLDYVEVSEAPMKNSPESYEIHVRIR</sequence>
<evidence type="ECO:0000259" key="3">
    <source>
        <dbReference type="PROSITE" id="PS51644"/>
    </source>
</evidence>
<dbReference type="PROSITE" id="PS50157">
    <property type="entry name" value="ZINC_FINGER_C2H2_2"/>
    <property type="match status" value="1"/>
</dbReference>
<dbReference type="GO" id="GO:0008270">
    <property type="term" value="F:zinc ion binding"/>
    <property type="evidence" value="ECO:0007669"/>
    <property type="project" value="UniProtKB-KW"/>
</dbReference>
<dbReference type="Gene3D" id="3.30.420.610">
    <property type="entry name" value="LOTUS domain-like"/>
    <property type="match status" value="1"/>
</dbReference>
<dbReference type="InterPro" id="IPR013087">
    <property type="entry name" value="Znf_C2H2_type"/>
</dbReference>
<feature type="domain" description="C2H2-type" evidence="2">
    <location>
        <begin position="228"/>
        <end position="251"/>
    </location>
</feature>
<dbReference type="Pfam" id="PF12872">
    <property type="entry name" value="OST-HTH"/>
    <property type="match status" value="1"/>
</dbReference>
<evidence type="ECO:0000313" key="4">
    <source>
        <dbReference type="EMBL" id="VVZ96822.1"/>
    </source>
</evidence>
<keyword evidence="1" id="KW-0479">Metal-binding</keyword>
<organism evidence="4 5">
    <name type="scientific">Halomonas lysinitropha</name>
    <dbReference type="NCBI Taxonomy" id="2607506"/>
    <lineage>
        <taxon>Bacteria</taxon>
        <taxon>Pseudomonadati</taxon>
        <taxon>Pseudomonadota</taxon>
        <taxon>Gammaproteobacteria</taxon>
        <taxon>Oceanospirillales</taxon>
        <taxon>Halomonadaceae</taxon>
        <taxon>Halomonas</taxon>
    </lineage>
</organism>
<dbReference type="EMBL" id="CABVOU010000041">
    <property type="protein sequence ID" value="VVZ96822.1"/>
    <property type="molecule type" value="Genomic_DNA"/>
</dbReference>
<evidence type="ECO:0000256" key="1">
    <source>
        <dbReference type="PROSITE-ProRule" id="PRU00042"/>
    </source>
</evidence>
<keyword evidence="5" id="KW-1185">Reference proteome</keyword>
<keyword evidence="1" id="KW-0862">Zinc</keyword>
<name>A0A5K1IBI4_9GAMM</name>
<keyword evidence="1" id="KW-0863">Zinc-finger</keyword>
<accession>A0A5K1IBI4</accession>
<dbReference type="AlphaFoldDB" id="A0A5K1IBI4"/>
<proteinExistence type="predicted"/>
<dbReference type="Proteomes" id="UP000326725">
    <property type="component" value="Unassembled WGS sequence"/>
</dbReference>
<feature type="domain" description="HTH OST-type" evidence="3">
    <location>
        <begin position="298"/>
        <end position="377"/>
    </location>
</feature>
<gene>
    <name evidence="4" type="ORF">HALO32_02929</name>
</gene>
<dbReference type="PROSITE" id="PS00028">
    <property type="entry name" value="ZINC_FINGER_C2H2_1"/>
    <property type="match status" value="1"/>
</dbReference>
<reference evidence="4 5" key="1">
    <citation type="submission" date="2019-09" db="EMBL/GenBank/DDBJ databases">
        <authorList>
            <person name="Criscuolo A."/>
        </authorList>
    </citation>
    <scope>NUCLEOTIDE SEQUENCE [LARGE SCALE GENOMIC DNA]</scope>
    <source>
        <strain evidence="5">3(2)</strain>
    </source>
</reference>
<dbReference type="CDD" id="cd10146">
    <property type="entry name" value="LabA_like_C"/>
    <property type="match status" value="1"/>
</dbReference>
<evidence type="ECO:0000259" key="2">
    <source>
        <dbReference type="PROSITE" id="PS50157"/>
    </source>
</evidence>
<dbReference type="InterPro" id="IPR025605">
    <property type="entry name" value="OST-HTH/LOTUS_dom"/>
</dbReference>
<dbReference type="InterPro" id="IPR041966">
    <property type="entry name" value="LOTUS-like"/>
</dbReference>
<dbReference type="PROSITE" id="PS51644">
    <property type="entry name" value="HTH_OST"/>
    <property type="match status" value="1"/>
</dbReference>